<dbReference type="Proteomes" id="UP001189429">
    <property type="component" value="Unassembled WGS sequence"/>
</dbReference>
<keyword evidence="3" id="KW-1185">Reference proteome</keyword>
<feature type="region of interest" description="Disordered" evidence="1">
    <location>
        <begin position="157"/>
        <end position="185"/>
    </location>
</feature>
<gene>
    <name evidence="2" type="ORF">PCOR1329_LOCUS4749</name>
</gene>
<evidence type="ECO:0000256" key="1">
    <source>
        <dbReference type="SAM" id="MobiDB-lite"/>
    </source>
</evidence>
<proteinExistence type="predicted"/>
<evidence type="ECO:0000313" key="2">
    <source>
        <dbReference type="EMBL" id="CAK0794900.1"/>
    </source>
</evidence>
<sequence length="185" mass="20386">MHSGFQASIKELSAFVAYEADAARLDGATPEAFRAAWGRLPPEGQAAWVPRQPRRKLAMGKKWALLLSRSTADQHEAWEALDILFSVRRPWQVCADALEEQPGTSSEIESDSEAEPEALHSGTLAGRAQRPLRPTRGGTLPFRKRCVFWTTSEALKHPPPPSLSSPFLAHRSPRGGRACSHGLWV</sequence>
<comment type="caution">
    <text evidence="2">The sequence shown here is derived from an EMBL/GenBank/DDBJ whole genome shotgun (WGS) entry which is preliminary data.</text>
</comment>
<feature type="region of interest" description="Disordered" evidence="1">
    <location>
        <begin position="99"/>
        <end position="138"/>
    </location>
</feature>
<accession>A0ABN9PSU2</accession>
<name>A0ABN9PSU2_9DINO</name>
<organism evidence="2 3">
    <name type="scientific">Prorocentrum cordatum</name>
    <dbReference type="NCBI Taxonomy" id="2364126"/>
    <lineage>
        <taxon>Eukaryota</taxon>
        <taxon>Sar</taxon>
        <taxon>Alveolata</taxon>
        <taxon>Dinophyceae</taxon>
        <taxon>Prorocentrales</taxon>
        <taxon>Prorocentraceae</taxon>
        <taxon>Prorocentrum</taxon>
    </lineage>
</organism>
<reference evidence="2" key="1">
    <citation type="submission" date="2023-10" db="EMBL/GenBank/DDBJ databases">
        <authorList>
            <person name="Chen Y."/>
            <person name="Shah S."/>
            <person name="Dougan E. K."/>
            <person name="Thang M."/>
            <person name="Chan C."/>
        </authorList>
    </citation>
    <scope>NUCLEOTIDE SEQUENCE [LARGE SCALE GENOMIC DNA]</scope>
</reference>
<evidence type="ECO:0000313" key="3">
    <source>
        <dbReference type="Proteomes" id="UP001189429"/>
    </source>
</evidence>
<dbReference type="EMBL" id="CAUYUJ010001226">
    <property type="protein sequence ID" value="CAK0794900.1"/>
    <property type="molecule type" value="Genomic_DNA"/>
</dbReference>
<protein>
    <submittedName>
        <fullName evidence="2">Uncharacterized protein</fullName>
    </submittedName>
</protein>